<keyword evidence="9" id="KW-1185">Reference proteome</keyword>
<dbReference type="AlphaFoldDB" id="A0A9Q0G4H6"/>
<dbReference type="InterPro" id="IPR003340">
    <property type="entry name" value="B3_DNA-bd"/>
</dbReference>
<protein>
    <recommendedName>
        <fullName evidence="7">TF-B3 domain-containing protein</fullName>
    </recommendedName>
</protein>
<evidence type="ECO:0000256" key="6">
    <source>
        <dbReference type="SAM" id="MobiDB-lite"/>
    </source>
</evidence>
<organism evidence="8 9">
    <name type="scientific">Turnera subulata</name>
    <dbReference type="NCBI Taxonomy" id="218843"/>
    <lineage>
        <taxon>Eukaryota</taxon>
        <taxon>Viridiplantae</taxon>
        <taxon>Streptophyta</taxon>
        <taxon>Embryophyta</taxon>
        <taxon>Tracheophyta</taxon>
        <taxon>Spermatophyta</taxon>
        <taxon>Magnoliopsida</taxon>
        <taxon>eudicotyledons</taxon>
        <taxon>Gunneridae</taxon>
        <taxon>Pentapetalae</taxon>
        <taxon>rosids</taxon>
        <taxon>fabids</taxon>
        <taxon>Malpighiales</taxon>
        <taxon>Passifloraceae</taxon>
        <taxon>Turnera</taxon>
    </lineage>
</organism>
<comment type="subcellular location">
    <subcellularLocation>
        <location evidence="1">Nucleus</location>
    </subcellularLocation>
</comment>
<dbReference type="GO" id="GO:0005634">
    <property type="term" value="C:nucleus"/>
    <property type="evidence" value="ECO:0007669"/>
    <property type="project" value="UniProtKB-SubCell"/>
</dbReference>
<dbReference type="PANTHER" id="PTHR31920">
    <property type="entry name" value="B3 DOMAIN-CONTAINING"/>
    <property type="match status" value="1"/>
</dbReference>
<feature type="compositionally biased region" description="Polar residues" evidence="6">
    <location>
        <begin position="160"/>
        <end position="169"/>
    </location>
</feature>
<name>A0A9Q0G4H6_9ROSI</name>
<dbReference type="GO" id="GO:0003677">
    <property type="term" value="F:DNA binding"/>
    <property type="evidence" value="ECO:0007669"/>
    <property type="project" value="UniProtKB-KW"/>
</dbReference>
<sequence length="335" mass="36932">MTSSHGCTNERSPKVPTTRSRFFKIIHPNNLNHGKLVIPKAFIQAHGSSLQSPVQLKTASGSLWEVELKKSGDQVLLEKGWKEFAKHYSLAHGHLLVFEYDGNSGFCVIIFDKTATDTEYPTSNTQRKVNHQNIETETADSVEVLGSFPSGQKTREESRSICSHQSTREAASAPELLHSGVSPSGTDCGEMELQNAQQDANSHCSSGEVQGEVRQTSAGRSQVVQEPCSSVHQAATYPSFQASMQLFNLKKGLVNVPTSIMEGRAQYYKQTATLLAADNRSWLVNMYSYSRKLVFSGGWREFAVDNSLQVGDVCTFELIDSSALLFRVSISRNNC</sequence>
<feature type="compositionally biased region" description="Polar residues" evidence="6">
    <location>
        <begin position="120"/>
        <end position="136"/>
    </location>
</feature>
<evidence type="ECO:0000259" key="7">
    <source>
        <dbReference type="PROSITE" id="PS50863"/>
    </source>
</evidence>
<evidence type="ECO:0000256" key="2">
    <source>
        <dbReference type="ARBA" id="ARBA00023015"/>
    </source>
</evidence>
<evidence type="ECO:0000256" key="4">
    <source>
        <dbReference type="ARBA" id="ARBA00023163"/>
    </source>
</evidence>
<dbReference type="PANTHER" id="PTHR31920:SF108">
    <property type="entry name" value="B3 DOMAIN-CONTAINING TRANSCRIPTION FACTOR VRN1-LIKE"/>
    <property type="match status" value="1"/>
</dbReference>
<gene>
    <name evidence="8" type="ORF">Tsubulata_009868</name>
</gene>
<dbReference type="PROSITE" id="PS50863">
    <property type="entry name" value="B3"/>
    <property type="match status" value="2"/>
</dbReference>
<evidence type="ECO:0000256" key="5">
    <source>
        <dbReference type="ARBA" id="ARBA00023242"/>
    </source>
</evidence>
<proteinExistence type="predicted"/>
<dbReference type="SUPFAM" id="SSF101936">
    <property type="entry name" value="DNA-binding pseudobarrel domain"/>
    <property type="match status" value="2"/>
</dbReference>
<dbReference type="SMART" id="SM01019">
    <property type="entry name" value="B3"/>
    <property type="match status" value="2"/>
</dbReference>
<dbReference type="Gene3D" id="2.40.330.10">
    <property type="entry name" value="DNA-binding pseudobarrel domain"/>
    <property type="match status" value="2"/>
</dbReference>
<reference evidence="8" key="1">
    <citation type="submission" date="2022-02" db="EMBL/GenBank/DDBJ databases">
        <authorList>
            <person name="Henning P.M."/>
            <person name="McCubbin A.G."/>
            <person name="Shore J.S."/>
        </authorList>
    </citation>
    <scope>NUCLEOTIDE SEQUENCE</scope>
    <source>
        <strain evidence="8">F60SS</strain>
        <tissue evidence="8">Leaves</tissue>
    </source>
</reference>
<dbReference type="EMBL" id="JAKUCV010002279">
    <property type="protein sequence ID" value="KAJ4843265.1"/>
    <property type="molecule type" value="Genomic_DNA"/>
</dbReference>
<evidence type="ECO:0000313" key="8">
    <source>
        <dbReference type="EMBL" id="KAJ4843265.1"/>
    </source>
</evidence>
<dbReference type="InterPro" id="IPR015300">
    <property type="entry name" value="DNA-bd_pseudobarrel_sf"/>
</dbReference>
<feature type="domain" description="TF-B3" evidence="7">
    <location>
        <begin position="239"/>
        <end position="334"/>
    </location>
</feature>
<dbReference type="InterPro" id="IPR050655">
    <property type="entry name" value="Plant_B3_domain"/>
</dbReference>
<dbReference type="OrthoDB" id="1688597at2759"/>
<feature type="region of interest" description="Disordered" evidence="6">
    <location>
        <begin position="120"/>
        <end position="189"/>
    </location>
</feature>
<dbReference type="CDD" id="cd10017">
    <property type="entry name" value="B3_DNA"/>
    <property type="match status" value="2"/>
</dbReference>
<keyword evidence="5" id="KW-0539">Nucleus</keyword>
<keyword evidence="4" id="KW-0804">Transcription</keyword>
<reference evidence="8" key="2">
    <citation type="journal article" date="2023" name="Plants (Basel)">
        <title>Annotation of the Turnera subulata (Passifloraceae) Draft Genome Reveals the S-Locus Evolved after the Divergence of Turneroideae from Passifloroideae in a Stepwise Manner.</title>
        <authorList>
            <person name="Henning P.M."/>
            <person name="Roalson E.H."/>
            <person name="Mir W."/>
            <person name="McCubbin A.G."/>
            <person name="Shore J.S."/>
        </authorList>
    </citation>
    <scope>NUCLEOTIDE SEQUENCE</scope>
    <source>
        <strain evidence="8">F60SS</strain>
    </source>
</reference>
<evidence type="ECO:0000256" key="3">
    <source>
        <dbReference type="ARBA" id="ARBA00023125"/>
    </source>
</evidence>
<keyword evidence="2" id="KW-0805">Transcription regulation</keyword>
<dbReference type="Proteomes" id="UP001141552">
    <property type="component" value="Unassembled WGS sequence"/>
</dbReference>
<dbReference type="Pfam" id="PF02362">
    <property type="entry name" value="B3"/>
    <property type="match status" value="2"/>
</dbReference>
<keyword evidence="3" id="KW-0238">DNA-binding</keyword>
<comment type="caution">
    <text evidence="8">The sequence shown here is derived from an EMBL/GenBank/DDBJ whole genome shotgun (WGS) entry which is preliminary data.</text>
</comment>
<feature type="domain" description="TF-B3" evidence="7">
    <location>
        <begin position="21"/>
        <end position="114"/>
    </location>
</feature>
<evidence type="ECO:0000313" key="9">
    <source>
        <dbReference type="Proteomes" id="UP001141552"/>
    </source>
</evidence>
<accession>A0A9Q0G4H6</accession>
<evidence type="ECO:0000256" key="1">
    <source>
        <dbReference type="ARBA" id="ARBA00004123"/>
    </source>
</evidence>